<evidence type="ECO:0000256" key="1">
    <source>
        <dbReference type="ARBA" id="ARBA00001960"/>
    </source>
</evidence>
<feature type="binding site" description="type 1 copper site" evidence="12">
    <location>
        <position position="336"/>
    </location>
    <ligand>
        <name>Cu cation</name>
        <dbReference type="ChEBI" id="CHEBI:23378"/>
        <label>1</label>
    </ligand>
</feature>
<evidence type="ECO:0000256" key="6">
    <source>
        <dbReference type="ARBA" id="ARBA00017290"/>
    </source>
</evidence>
<keyword evidence="7 12" id="KW-0479">Metal-binding</keyword>
<dbReference type="InterPro" id="IPR001287">
    <property type="entry name" value="NO2-reductase_Cu"/>
</dbReference>
<dbReference type="CDD" id="cd11020">
    <property type="entry name" value="CuRO_1_CuNIR"/>
    <property type="match status" value="1"/>
</dbReference>
<evidence type="ECO:0000256" key="2">
    <source>
        <dbReference type="ARBA" id="ARBA00001973"/>
    </source>
</evidence>
<feature type="domain" description="EfeO-type cupredoxin-like" evidence="15">
    <location>
        <begin position="77"/>
        <end position="161"/>
    </location>
</feature>
<feature type="binding site" description="type 1 copper site" evidence="12">
    <location>
        <position position="301"/>
    </location>
    <ligand>
        <name>Cu cation</name>
        <dbReference type="ChEBI" id="CHEBI:23378"/>
        <label>1</label>
    </ligand>
</feature>
<dbReference type="PANTHER" id="PTHR11709:SF394">
    <property type="entry name" value="FI03373P-RELATED"/>
    <property type="match status" value="1"/>
</dbReference>
<feature type="region of interest" description="Disordered" evidence="13">
    <location>
        <begin position="33"/>
        <end position="52"/>
    </location>
</feature>
<organism evidence="16 17">
    <name type="scientific">Actinomarinicola tropica</name>
    <dbReference type="NCBI Taxonomy" id="2789776"/>
    <lineage>
        <taxon>Bacteria</taxon>
        <taxon>Bacillati</taxon>
        <taxon>Actinomycetota</taxon>
        <taxon>Acidimicrobiia</taxon>
        <taxon>Acidimicrobiales</taxon>
        <taxon>Iamiaceae</taxon>
        <taxon>Actinomarinicola</taxon>
    </lineage>
</organism>
<dbReference type="InterPro" id="IPR028096">
    <property type="entry name" value="EfeO_Cupredoxin"/>
</dbReference>
<feature type="binding site" description="type 1 copper site" evidence="12">
    <location>
        <position position="335"/>
    </location>
    <ligand>
        <name>Cu cation</name>
        <dbReference type="ChEBI" id="CHEBI:23378"/>
        <label>1</label>
    </ligand>
</feature>
<dbReference type="Gene3D" id="2.60.40.420">
    <property type="entry name" value="Cupredoxins - blue copper proteins"/>
    <property type="match status" value="3"/>
</dbReference>
<evidence type="ECO:0000256" key="9">
    <source>
        <dbReference type="ARBA" id="ARBA00023002"/>
    </source>
</evidence>
<dbReference type="InterPro" id="IPR008972">
    <property type="entry name" value="Cupredoxin"/>
</dbReference>
<evidence type="ECO:0000313" key="16">
    <source>
        <dbReference type="EMBL" id="QGG94473.1"/>
    </source>
</evidence>
<dbReference type="AlphaFoldDB" id="A0A5Q2RFJ9"/>
<dbReference type="SUPFAM" id="SSF49503">
    <property type="entry name" value="Cupredoxins"/>
    <property type="match status" value="3"/>
</dbReference>
<evidence type="ECO:0000259" key="15">
    <source>
        <dbReference type="Pfam" id="PF13473"/>
    </source>
</evidence>
<comment type="subunit">
    <text evidence="4">Homotrimer.</text>
</comment>
<feature type="domain" description="Plastocyanin-like" evidence="14">
    <location>
        <begin position="250"/>
        <end position="358"/>
    </location>
</feature>
<comment type="catalytic activity">
    <reaction evidence="11">
        <text>nitric oxide + Fe(III)-[cytochrome c] + H2O = Fe(II)-[cytochrome c] + nitrite + 2 H(+)</text>
        <dbReference type="Rhea" id="RHEA:15233"/>
        <dbReference type="Rhea" id="RHEA-COMP:10350"/>
        <dbReference type="Rhea" id="RHEA-COMP:14399"/>
        <dbReference type="ChEBI" id="CHEBI:15377"/>
        <dbReference type="ChEBI" id="CHEBI:15378"/>
        <dbReference type="ChEBI" id="CHEBI:16301"/>
        <dbReference type="ChEBI" id="CHEBI:16480"/>
        <dbReference type="ChEBI" id="CHEBI:29033"/>
        <dbReference type="ChEBI" id="CHEBI:29034"/>
        <dbReference type="EC" id="1.7.2.1"/>
    </reaction>
</comment>
<feature type="binding site" description="type 1 copper site" evidence="12">
    <location>
        <position position="488"/>
    </location>
    <ligand>
        <name>Cu cation</name>
        <dbReference type="ChEBI" id="CHEBI:23378"/>
        <label>1</label>
    </ligand>
</feature>
<sequence length="514" mass="54616">MGPRSGPSTLPQVVFLANTALRPVAPVGRRRRTTAMTTSDRTPVHELSTDPPPTHRDGWMTITFSVAACAVFFALLAVGLALRASDEEAAAGSAGATGSQTVQVELGDLYVEPASISVPAGTEVIVEVTNAGAMPHDLAFEGDTSRGTKMLDPGETETVSLGVVETSSEAWCTVPGHKEAGMVMAIEVTGGDTEQASAAGGHDVATAAPGADGNAVIDFNAAPADGWAPYDPTLAPAPGGTEHEVTWHMTEEVIEIAPGVTQELWTFDGQVPGPTLRGKVGDIFTVTIVNDGQMGHSLDFHSSKVAWDDEMRTIAPGESLVYQFEAKHAGAYMYHCGTAPTLHHIGNGMHGAIIIDPPDLAEVDHEFVFVQHEFYTGPEGQPGDLAKMQDDEWDAVVFNGYVNQYVHAPLRVEQGERVRAWIVNNGPSENSSWHVVGTIFDTVYFEGAYSLRPDDTRGGSQALALQPAQGGFVEFTFDEEGFYPFVTHKFSNAGRGAMGLFQVGDVELPEGASH</sequence>
<evidence type="ECO:0000259" key="14">
    <source>
        <dbReference type="Pfam" id="PF07732"/>
    </source>
</evidence>
<dbReference type="InterPro" id="IPR011707">
    <property type="entry name" value="Cu-oxidase-like_N"/>
</dbReference>
<dbReference type="CDD" id="cd04208">
    <property type="entry name" value="CuRO_2_CuNIR"/>
    <property type="match status" value="1"/>
</dbReference>
<comment type="cofactor">
    <cofactor evidence="2 12">
        <name>Cu(2+)</name>
        <dbReference type="ChEBI" id="CHEBI:29036"/>
    </cofactor>
</comment>
<evidence type="ECO:0000256" key="12">
    <source>
        <dbReference type="PIRSR" id="PIRSR601287-1"/>
    </source>
</evidence>
<name>A0A5Q2RFJ9_9ACTN</name>
<gene>
    <name evidence="16" type="ORF">GH723_04790</name>
</gene>
<dbReference type="EMBL" id="CP045851">
    <property type="protein sequence ID" value="QGG94473.1"/>
    <property type="molecule type" value="Genomic_DNA"/>
</dbReference>
<evidence type="ECO:0000256" key="10">
    <source>
        <dbReference type="ARBA" id="ARBA00023008"/>
    </source>
</evidence>
<protein>
    <recommendedName>
        <fullName evidence="6">Copper-containing nitrite reductase</fullName>
        <ecNumber evidence="5">1.7.2.1</ecNumber>
    </recommendedName>
</protein>
<dbReference type="Pfam" id="PF07732">
    <property type="entry name" value="Cu-oxidase_3"/>
    <property type="match status" value="1"/>
</dbReference>
<evidence type="ECO:0000256" key="8">
    <source>
        <dbReference type="ARBA" id="ARBA00022737"/>
    </source>
</evidence>
<evidence type="ECO:0000256" key="7">
    <source>
        <dbReference type="ARBA" id="ARBA00022723"/>
    </source>
</evidence>
<dbReference type="InterPro" id="IPR045087">
    <property type="entry name" value="Cu-oxidase_fam"/>
</dbReference>
<evidence type="ECO:0000256" key="13">
    <source>
        <dbReference type="SAM" id="MobiDB-lite"/>
    </source>
</evidence>
<feature type="compositionally biased region" description="Basic and acidic residues" evidence="13">
    <location>
        <begin position="42"/>
        <end position="52"/>
    </location>
</feature>
<feature type="binding site" description="type 2 copper site" evidence="12">
    <location>
        <position position="344"/>
    </location>
    <ligand>
        <name>Cu cation</name>
        <dbReference type="ChEBI" id="CHEBI:23378"/>
        <label>2</label>
    </ligand>
</feature>
<keyword evidence="17" id="KW-1185">Reference proteome</keyword>
<dbReference type="PRINTS" id="PR00695">
    <property type="entry name" value="CUNO2RDTASE"/>
</dbReference>
<dbReference type="Proteomes" id="UP000334019">
    <property type="component" value="Chromosome"/>
</dbReference>
<evidence type="ECO:0000313" key="17">
    <source>
        <dbReference type="Proteomes" id="UP000334019"/>
    </source>
</evidence>
<reference evidence="16 17" key="1">
    <citation type="submission" date="2019-11" db="EMBL/GenBank/DDBJ databases">
        <authorList>
            <person name="He Y."/>
        </authorList>
    </citation>
    <scope>NUCLEOTIDE SEQUENCE [LARGE SCALE GENOMIC DNA]</scope>
    <source>
        <strain evidence="16 17">SCSIO 58843</strain>
    </source>
</reference>
<dbReference type="PANTHER" id="PTHR11709">
    <property type="entry name" value="MULTI-COPPER OXIDASE"/>
    <property type="match status" value="1"/>
</dbReference>
<proteinExistence type="inferred from homology"/>
<dbReference type="EC" id="1.7.2.1" evidence="5"/>
<dbReference type="GO" id="GO:0005507">
    <property type="term" value="F:copper ion binding"/>
    <property type="evidence" value="ECO:0007669"/>
    <property type="project" value="InterPro"/>
</dbReference>
<dbReference type="GO" id="GO:0050421">
    <property type="term" value="F:nitrite reductase (NO-forming) activity"/>
    <property type="evidence" value="ECO:0007669"/>
    <property type="project" value="UniProtKB-EC"/>
</dbReference>
<evidence type="ECO:0000256" key="11">
    <source>
        <dbReference type="ARBA" id="ARBA00049340"/>
    </source>
</evidence>
<evidence type="ECO:0000256" key="4">
    <source>
        <dbReference type="ARBA" id="ARBA00011233"/>
    </source>
</evidence>
<keyword evidence="9" id="KW-0560">Oxidoreductase</keyword>
<feature type="binding site" description="type 1 copper site" evidence="12">
    <location>
        <position position="296"/>
    </location>
    <ligand>
        <name>Cu cation</name>
        <dbReference type="ChEBI" id="CHEBI:23378"/>
        <label>1</label>
    </ligand>
</feature>
<accession>A0A5Q2RFJ9</accession>
<dbReference type="KEGG" id="atq:GH723_04790"/>
<comment type="cofactor">
    <cofactor evidence="1 12">
        <name>Cu(+)</name>
        <dbReference type="ChEBI" id="CHEBI:49552"/>
    </cofactor>
</comment>
<feature type="binding site" description="type 1 copper site" evidence="12">
    <location>
        <position position="349"/>
    </location>
    <ligand>
        <name>Cu cation</name>
        <dbReference type="ChEBI" id="CHEBI:23378"/>
        <label>1</label>
    </ligand>
</feature>
<dbReference type="Pfam" id="PF13473">
    <property type="entry name" value="Cupredoxin_1"/>
    <property type="match status" value="1"/>
</dbReference>
<evidence type="ECO:0000256" key="5">
    <source>
        <dbReference type="ARBA" id="ARBA00011882"/>
    </source>
</evidence>
<comment type="similarity">
    <text evidence="3">Belongs to the multicopper oxidase family.</text>
</comment>
<keyword evidence="8" id="KW-0677">Repeat</keyword>
<evidence type="ECO:0000256" key="3">
    <source>
        <dbReference type="ARBA" id="ARBA00010609"/>
    </source>
</evidence>
<keyword evidence="10 12" id="KW-0186">Copper</keyword>